<dbReference type="SUPFAM" id="SSF81321">
    <property type="entry name" value="Family A G protein-coupled receptor-like"/>
    <property type="match status" value="1"/>
</dbReference>
<evidence type="ECO:0000256" key="5">
    <source>
        <dbReference type="ARBA" id="ARBA00022692"/>
    </source>
</evidence>
<evidence type="ECO:0000259" key="13">
    <source>
        <dbReference type="PROSITE" id="PS50262"/>
    </source>
</evidence>
<dbReference type="PRINTS" id="PR00237">
    <property type="entry name" value="GPCRRHODOPSN"/>
</dbReference>
<evidence type="ECO:0000256" key="1">
    <source>
        <dbReference type="ARBA" id="ARBA00004651"/>
    </source>
</evidence>
<evidence type="ECO:0000256" key="7">
    <source>
        <dbReference type="ARBA" id="ARBA00022989"/>
    </source>
</evidence>
<dbReference type="PANTHER" id="PTHR24372">
    <property type="entry name" value="GLYCOPROTEIN HORMONE RECEPTOR"/>
    <property type="match status" value="1"/>
</dbReference>
<feature type="transmembrane region" description="Helical" evidence="12">
    <location>
        <begin position="302"/>
        <end position="328"/>
    </location>
</feature>
<comment type="subcellular location">
    <subcellularLocation>
        <location evidence="1">Cell membrane</location>
        <topology evidence="1">Multi-pass membrane protein</topology>
    </subcellularLocation>
</comment>
<feature type="transmembrane region" description="Helical" evidence="12">
    <location>
        <begin position="349"/>
        <end position="371"/>
    </location>
</feature>
<comment type="similarity">
    <text evidence="2">Belongs to the G-protein coupled receptor 1 family.</text>
</comment>
<evidence type="ECO:0000256" key="2">
    <source>
        <dbReference type="ARBA" id="ARBA00010663"/>
    </source>
</evidence>
<evidence type="ECO:0000256" key="9">
    <source>
        <dbReference type="ARBA" id="ARBA00023136"/>
    </source>
</evidence>
<name>A0A5N5SKL5_9CRUS</name>
<evidence type="ECO:0000313" key="15">
    <source>
        <dbReference type="Proteomes" id="UP000326759"/>
    </source>
</evidence>
<dbReference type="GO" id="GO:0009755">
    <property type="term" value="P:hormone-mediated signaling pathway"/>
    <property type="evidence" value="ECO:0007669"/>
    <property type="project" value="TreeGrafter"/>
</dbReference>
<evidence type="ECO:0000313" key="14">
    <source>
        <dbReference type="EMBL" id="KAB7494372.1"/>
    </source>
</evidence>
<dbReference type="PRINTS" id="PR00373">
    <property type="entry name" value="GLYCHORMONER"/>
</dbReference>
<evidence type="ECO:0000256" key="6">
    <source>
        <dbReference type="ARBA" id="ARBA00022737"/>
    </source>
</evidence>
<keyword evidence="8" id="KW-0297">G-protein coupled receptor</keyword>
<keyword evidence="6" id="KW-0677">Repeat</keyword>
<protein>
    <submittedName>
        <fullName evidence="14">Lutropin-choriogonadotropic hormone receptor</fullName>
    </submittedName>
</protein>
<dbReference type="OrthoDB" id="6356519at2759"/>
<dbReference type="AlphaFoldDB" id="A0A5N5SKL5"/>
<keyword evidence="4" id="KW-0433">Leucine-rich repeat</keyword>
<keyword evidence="9 12" id="KW-0472">Membrane</keyword>
<proteinExistence type="inferred from homology"/>
<keyword evidence="5 12" id="KW-0812">Transmembrane</keyword>
<dbReference type="InterPro" id="IPR032675">
    <property type="entry name" value="LRR_dom_sf"/>
</dbReference>
<dbReference type="InterPro" id="IPR001611">
    <property type="entry name" value="Leu-rich_rpt"/>
</dbReference>
<dbReference type="GO" id="GO:0007189">
    <property type="term" value="P:adenylate cyclase-activating G protein-coupled receptor signaling pathway"/>
    <property type="evidence" value="ECO:0007669"/>
    <property type="project" value="TreeGrafter"/>
</dbReference>
<feature type="domain" description="G-protein coupled receptors family 1 profile" evidence="13">
    <location>
        <begin position="216"/>
        <end position="400"/>
    </location>
</feature>
<dbReference type="GO" id="GO:0016500">
    <property type="term" value="F:protein-hormone receptor activity"/>
    <property type="evidence" value="ECO:0007669"/>
    <property type="project" value="InterPro"/>
</dbReference>
<dbReference type="SUPFAM" id="SSF52058">
    <property type="entry name" value="L domain-like"/>
    <property type="match status" value="1"/>
</dbReference>
<comment type="caution">
    <text evidence="14">The sequence shown here is derived from an EMBL/GenBank/DDBJ whole genome shotgun (WGS) entry which is preliminary data.</text>
</comment>
<sequence>MFKEFYNFISTFRRLRSNRLLTELHPEAFADIKSLRILDLSETSIRTLPVIGLESLEELYLQDVTSLKVFPSVFAFRKLSKAFLTYHYHCCAFYYPEVHDPEEYRKQEEKMKEFQKKYFINNTTLPSLFATSEQLENTLENRSHTLNHDSHTASLWDSSLLPEASGSNFTYFRGEHELSEAFYPLERTSILKTEYEIKREENLAKRNEIDVTRIGCKIAGFLTVFSSELSVMTLTVITLERWYAIIYAIHLTKRLRLRAARKVMICAWLFSIIMAMLPLVGVSNYSKTSICLPMENQNILDLIYILSLLIINGLAFILICVSYGSMYISISKNNIATNNSDMTVAKRMGLLVLTDFACWAPIAFFGLTAVAGYPLIGVTQAKLLLVFFYPLNSCANPYLYAILTKQYRKDLFILLARYGFCTKRAAKYKGTFSSATYHPWQHTYGHSFSKVKDTRRISTLTQLTSDNESKTRKRVHSFENLNIKSLQISLPSRSVSPYLGSNRSIKVLDDPINTNYENRNLKFEAPNDSIESLYENTTKTELFLIEHPVQLSEKPKTKYSDGSPHPIKNWQTKVKCTPEAEILLKKFSPRNKNEVNDDDDIKKENTDETFEAVSKTDLSFRSHIHRLRHIHLIYI</sequence>
<dbReference type="Gene3D" id="1.20.1070.10">
    <property type="entry name" value="Rhodopsin 7-helix transmembrane proteins"/>
    <property type="match status" value="1"/>
</dbReference>
<dbReference type="PROSITE" id="PS00237">
    <property type="entry name" value="G_PROTEIN_RECEP_F1_1"/>
    <property type="match status" value="1"/>
</dbReference>
<keyword evidence="3" id="KW-1003">Cell membrane</keyword>
<dbReference type="InterPro" id="IPR000276">
    <property type="entry name" value="GPCR_Rhodpsn"/>
</dbReference>
<keyword evidence="10 14" id="KW-0675">Receptor</keyword>
<keyword evidence="11" id="KW-0807">Transducer</keyword>
<dbReference type="PANTHER" id="PTHR24372:SF74">
    <property type="entry name" value="LP13728P"/>
    <property type="match status" value="1"/>
</dbReference>
<feature type="transmembrane region" description="Helical" evidence="12">
    <location>
        <begin position="229"/>
        <end position="251"/>
    </location>
</feature>
<evidence type="ECO:0000256" key="4">
    <source>
        <dbReference type="ARBA" id="ARBA00022614"/>
    </source>
</evidence>
<evidence type="ECO:0000256" key="8">
    <source>
        <dbReference type="ARBA" id="ARBA00023040"/>
    </source>
</evidence>
<keyword evidence="15" id="KW-1185">Reference proteome</keyword>
<keyword evidence="7 12" id="KW-1133">Transmembrane helix</keyword>
<evidence type="ECO:0000256" key="10">
    <source>
        <dbReference type="ARBA" id="ARBA00023170"/>
    </source>
</evidence>
<dbReference type="PROSITE" id="PS50262">
    <property type="entry name" value="G_PROTEIN_RECEP_F1_2"/>
    <property type="match status" value="1"/>
</dbReference>
<evidence type="ECO:0000256" key="11">
    <source>
        <dbReference type="ARBA" id="ARBA00023224"/>
    </source>
</evidence>
<organism evidence="14 15">
    <name type="scientific">Armadillidium nasatum</name>
    <dbReference type="NCBI Taxonomy" id="96803"/>
    <lineage>
        <taxon>Eukaryota</taxon>
        <taxon>Metazoa</taxon>
        <taxon>Ecdysozoa</taxon>
        <taxon>Arthropoda</taxon>
        <taxon>Crustacea</taxon>
        <taxon>Multicrustacea</taxon>
        <taxon>Malacostraca</taxon>
        <taxon>Eumalacostraca</taxon>
        <taxon>Peracarida</taxon>
        <taxon>Isopoda</taxon>
        <taxon>Oniscidea</taxon>
        <taxon>Crinocheta</taxon>
        <taxon>Armadillidiidae</taxon>
        <taxon>Armadillidium</taxon>
    </lineage>
</organism>
<dbReference type="Proteomes" id="UP000326759">
    <property type="component" value="Unassembled WGS sequence"/>
</dbReference>
<dbReference type="GO" id="GO:0008528">
    <property type="term" value="F:G protein-coupled peptide receptor activity"/>
    <property type="evidence" value="ECO:0007669"/>
    <property type="project" value="TreeGrafter"/>
</dbReference>
<dbReference type="InterPro" id="IPR002131">
    <property type="entry name" value="Gphrmn_rcpt_fam"/>
</dbReference>
<accession>A0A5N5SKL5</accession>
<dbReference type="GO" id="GO:0005886">
    <property type="term" value="C:plasma membrane"/>
    <property type="evidence" value="ECO:0007669"/>
    <property type="project" value="UniProtKB-SubCell"/>
</dbReference>
<reference evidence="14 15" key="1">
    <citation type="journal article" date="2019" name="PLoS Biol.">
        <title>Sex chromosomes control vertical transmission of feminizing Wolbachia symbionts in an isopod.</title>
        <authorList>
            <person name="Becking T."/>
            <person name="Chebbi M.A."/>
            <person name="Giraud I."/>
            <person name="Moumen B."/>
            <person name="Laverre T."/>
            <person name="Caubet Y."/>
            <person name="Peccoud J."/>
            <person name="Gilbert C."/>
            <person name="Cordaux R."/>
        </authorList>
    </citation>
    <scope>NUCLEOTIDE SEQUENCE [LARGE SCALE GENOMIC DNA]</scope>
    <source>
        <strain evidence="14">ANa2</strain>
        <tissue evidence="14">Whole body excluding digestive tract and cuticle</tissue>
    </source>
</reference>
<dbReference type="InterPro" id="IPR017452">
    <property type="entry name" value="GPCR_Rhodpsn_7TM"/>
</dbReference>
<feature type="non-terminal residue" evidence="14">
    <location>
        <position position="635"/>
    </location>
</feature>
<evidence type="ECO:0000256" key="3">
    <source>
        <dbReference type="ARBA" id="ARBA00022475"/>
    </source>
</evidence>
<feature type="transmembrane region" description="Helical" evidence="12">
    <location>
        <begin position="263"/>
        <end position="282"/>
    </location>
</feature>
<dbReference type="EMBL" id="SEYY01024109">
    <property type="protein sequence ID" value="KAB7494372.1"/>
    <property type="molecule type" value="Genomic_DNA"/>
</dbReference>
<gene>
    <name evidence="14" type="primary">LHCGR_1</name>
    <name evidence="14" type="ORF">Anas_11172</name>
</gene>
<dbReference type="Pfam" id="PF13855">
    <property type="entry name" value="LRR_8"/>
    <property type="match status" value="1"/>
</dbReference>
<evidence type="ECO:0000256" key="12">
    <source>
        <dbReference type="SAM" id="Phobius"/>
    </source>
</evidence>
<dbReference type="Gene3D" id="3.80.10.10">
    <property type="entry name" value="Ribonuclease Inhibitor"/>
    <property type="match status" value="1"/>
</dbReference>
<dbReference type="Pfam" id="PF00001">
    <property type="entry name" value="7tm_1"/>
    <property type="match status" value="1"/>
</dbReference>